<protein>
    <submittedName>
        <fullName evidence="1">Uncharacterized protein</fullName>
    </submittedName>
</protein>
<organism evidence="1">
    <name type="scientific">marine metagenome</name>
    <dbReference type="NCBI Taxonomy" id="408172"/>
    <lineage>
        <taxon>unclassified sequences</taxon>
        <taxon>metagenomes</taxon>
        <taxon>ecological metagenomes</taxon>
    </lineage>
</organism>
<dbReference type="AlphaFoldDB" id="A0A381W733"/>
<dbReference type="EMBL" id="UINC01010889">
    <property type="protein sequence ID" value="SVA48272.1"/>
    <property type="molecule type" value="Genomic_DNA"/>
</dbReference>
<evidence type="ECO:0000313" key="1">
    <source>
        <dbReference type="EMBL" id="SVA48272.1"/>
    </source>
</evidence>
<proteinExistence type="predicted"/>
<feature type="non-terminal residue" evidence="1">
    <location>
        <position position="1"/>
    </location>
</feature>
<sequence length="478" mass="54852">VELKLQNLTDKPQEIVKIVREFCEKYEIAESTFGRLSVNDGKFVGRISAGSRIEPETAQRVADFIARADRGEIQLRGRRRRKKAQSNIEKMAELISQETSIRTPGSFAFHEQRQRYHVFANTTNESWVLADRIAEDLKRLKSGPNGIRIFYAPMDNGITLTRTLRAVHAVFPDTPILMVLKGRGLEDLRNTMGRLVDRMAEHPLSVFVLTNLYVREALDLVKKSDDNPQEIFWRDVALEGSRSYDYQRQVAPLYEELSREWLIHQGKHGQPVYANPSVVTFYRKDRRDQLAHIIPTPGQTGRLYDYCLLNHPYLQSHTMRFRIDHMLHPVVEALAPGGQMAVVQPHGNDPAHEIVRRIWPDQPIPFVSRYDIIRVLRSALSETQAEFTFSGLTDAKSLFRFDMHTLPVLEDQEIGALSLSSAWNNAVYFAEVKEELAQTAIRDGTRYLDITRDVLREHGGLWFVNETFSVSRKPDGDA</sequence>
<name>A0A381W733_9ZZZZ</name>
<accession>A0A381W733</accession>
<gene>
    <name evidence="1" type="ORF">METZ01_LOCUS101126</name>
</gene>
<reference evidence="1" key="1">
    <citation type="submission" date="2018-05" db="EMBL/GenBank/DDBJ databases">
        <authorList>
            <person name="Lanie J.A."/>
            <person name="Ng W.-L."/>
            <person name="Kazmierczak K.M."/>
            <person name="Andrzejewski T.M."/>
            <person name="Davidsen T.M."/>
            <person name="Wayne K.J."/>
            <person name="Tettelin H."/>
            <person name="Glass J.I."/>
            <person name="Rusch D."/>
            <person name="Podicherti R."/>
            <person name="Tsui H.-C.T."/>
            <person name="Winkler M.E."/>
        </authorList>
    </citation>
    <scope>NUCLEOTIDE SEQUENCE</scope>
</reference>